<proteinExistence type="predicted"/>
<evidence type="ECO:0000313" key="10">
    <source>
        <dbReference type="EMBL" id="CAB4217551.1"/>
    </source>
</evidence>
<sequence length="83" mass="9246">MAKYRVTTMVTTDIEAPNANQAMSNAVFKTRIMIGDDPYSATGSEHRNSWVTGIAIDNDGEYMVYEQQTSIPNHTVADIDVYL</sequence>
<dbReference type="EMBL" id="LR796443">
    <property type="protein sequence ID" value="CAB4145171.1"/>
    <property type="molecule type" value="Genomic_DNA"/>
</dbReference>
<dbReference type="EMBL" id="LR796698">
    <property type="protein sequence ID" value="CAB4160002.1"/>
    <property type="molecule type" value="Genomic_DNA"/>
</dbReference>
<dbReference type="EMBL" id="LR797305">
    <property type="protein sequence ID" value="CAB4200837.1"/>
    <property type="molecule type" value="Genomic_DNA"/>
</dbReference>
<evidence type="ECO:0000313" key="1">
    <source>
        <dbReference type="EMBL" id="CAB4145171.1"/>
    </source>
</evidence>
<dbReference type="EMBL" id="LR797395">
    <property type="protein sequence ID" value="CAB4212941.1"/>
    <property type="molecule type" value="Genomic_DNA"/>
</dbReference>
<accession>A0A6J5NDJ2</accession>
<dbReference type="EMBL" id="LR796878">
    <property type="protein sequence ID" value="CAB4172267.1"/>
    <property type="molecule type" value="Genomic_DNA"/>
</dbReference>
<dbReference type="EMBL" id="LR798395">
    <property type="protein sequence ID" value="CAB5229021.1"/>
    <property type="molecule type" value="Genomic_DNA"/>
</dbReference>
<dbReference type="EMBL" id="LR798341">
    <property type="protein sequence ID" value="CAB5225081.1"/>
    <property type="molecule type" value="Genomic_DNA"/>
</dbReference>
<dbReference type="EMBL" id="LR796961">
    <property type="protein sequence ID" value="CAB4178431.1"/>
    <property type="molecule type" value="Genomic_DNA"/>
</dbReference>
<reference evidence="2" key="1">
    <citation type="submission" date="2020-04" db="EMBL/GenBank/DDBJ databases">
        <authorList>
            <person name="Chiriac C."/>
            <person name="Salcher M."/>
            <person name="Ghai R."/>
            <person name="Kavagutti S V."/>
        </authorList>
    </citation>
    <scope>NUCLEOTIDE SEQUENCE</scope>
</reference>
<evidence type="ECO:0000313" key="3">
    <source>
        <dbReference type="EMBL" id="CAB4160002.1"/>
    </source>
</evidence>
<dbReference type="EMBL" id="LR797177">
    <property type="protein sequence ID" value="CAB4191187.1"/>
    <property type="molecule type" value="Genomic_DNA"/>
</dbReference>
<evidence type="ECO:0000313" key="5">
    <source>
        <dbReference type="EMBL" id="CAB4172267.1"/>
    </source>
</evidence>
<evidence type="ECO:0000313" key="6">
    <source>
        <dbReference type="EMBL" id="CAB4178431.1"/>
    </source>
</evidence>
<evidence type="ECO:0000313" key="11">
    <source>
        <dbReference type="EMBL" id="CAB5225081.1"/>
    </source>
</evidence>
<evidence type="ECO:0000313" key="9">
    <source>
        <dbReference type="EMBL" id="CAB4212941.1"/>
    </source>
</evidence>
<dbReference type="EMBL" id="LR796762">
    <property type="protein sequence ID" value="CAB4164895.1"/>
    <property type="molecule type" value="Genomic_DNA"/>
</dbReference>
<protein>
    <submittedName>
        <fullName evidence="2">Uncharacterized protein</fullName>
    </submittedName>
</protein>
<organism evidence="2">
    <name type="scientific">uncultured Caudovirales phage</name>
    <dbReference type="NCBI Taxonomy" id="2100421"/>
    <lineage>
        <taxon>Viruses</taxon>
        <taxon>Duplodnaviria</taxon>
        <taxon>Heunggongvirae</taxon>
        <taxon>Uroviricota</taxon>
        <taxon>Caudoviricetes</taxon>
        <taxon>Peduoviridae</taxon>
        <taxon>Maltschvirus</taxon>
        <taxon>Maltschvirus maltsch</taxon>
    </lineage>
</organism>
<evidence type="ECO:0000313" key="2">
    <source>
        <dbReference type="EMBL" id="CAB4156742.1"/>
    </source>
</evidence>
<name>A0A6J5NDJ2_9CAUD</name>
<evidence type="ECO:0000313" key="4">
    <source>
        <dbReference type="EMBL" id="CAB4164895.1"/>
    </source>
</evidence>
<evidence type="ECO:0000313" key="12">
    <source>
        <dbReference type="EMBL" id="CAB5229021.1"/>
    </source>
</evidence>
<evidence type="ECO:0000313" key="8">
    <source>
        <dbReference type="EMBL" id="CAB4200837.1"/>
    </source>
</evidence>
<gene>
    <name evidence="6" type="ORF">UFOVP1002_182</name>
    <name evidence="7" type="ORF">UFOVP1217_12</name>
    <name evidence="8" type="ORF">UFOVP1343_184</name>
    <name evidence="9" type="ORF">UFOVP1438_45</name>
    <name evidence="12" type="ORF">UFOVP1541_139</name>
    <name evidence="10" type="ORF">UFOVP1592_41</name>
    <name evidence="1" type="ORF">UFOVP465_90</name>
    <name evidence="2" type="ORF">UFOVP666_136</name>
    <name evidence="3" type="ORF">UFOVP727_25</name>
    <name evidence="11" type="ORF">UFOVP741_28</name>
    <name evidence="4" type="ORF">UFOVP819_164</name>
    <name evidence="5" type="ORF">UFOVP926_110</name>
</gene>
<dbReference type="EMBL" id="LR796644">
    <property type="protein sequence ID" value="CAB4156742.1"/>
    <property type="molecule type" value="Genomic_DNA"/>
</dbReference>
<evidence type="ECO:0000313" key="7">
    <source>
        <dbReference type="EMBL" id="CAB4191187.1"/>
    </source>
</evidence>
<dbReference type="EMBL" id="LR797452">
    <property type="protein sequence ID" value="CAB4217551.1"/>
    <property type="molecule type" value="Genomic_DNA"/>
</dbReference>